<proteinExistence type="predicted"/>
<feature type="region of interest" description="Disordered" evidence="1">
    <location>
        <begin position="192"/>
        <end position="246"/>
    </location>
</feature>
<dbReference type="EMBL" id="JANVFO010000020">
    <property type="protein sequence ID" value="KAJ3733073.1"/>
    <property type="molecule type" value="Genomic_DNA"/>
</dbReference>
<dbReference type="Proteomes" id="UP001176059">
    <property type="component" value="Unassembled WGS sequence"/>
</dbReference>
<organism evidence="2 3">
    <name type="scientific">Lentinula guzmanii</name>
    <dbReference type="NCBI Taxonomy" id="2804957"/>
    <lineage>
        <taxon>Eukaryota</taxon>
        <taxon>Fungi</taxon>
        <taxon>Dikarya</taxon>
        <taxon>Basidiomycota</taxon>
        <taxon>Agaricomycotina</taxon>
        <taxon>Agaricomycetes</taxon>
        <taxon>Agaricomycetidae</taxon>
        <taxon>Agaricales</taxon>
        <taxon>Marasmiineae</taxon>
        <taxon>Omphalotaceae</taxon>
        <taxon>Lentinula</taxon>
    </lineage>
</organism>
<protein>
    <submittedName>
        <fullName evidence="2">Uncharacterized protein</fullName>
    </submittedName>
</protein>
<reference evidence="2" key="1">
    <citation type="submission" date="2022-08" db="EMBL/GenBank/DDBJ databases">
        <authorList>
            <consortium name="DOE Joint Genome Institute"/>
            <person name="Min B."/>
            <person name="Sierra-Patev S."/>
            <person name="Naranjo-Ortiz M."/>
            <person name="Looney B."/>
            <person name="Konkel Z."/>
            <person name="Slot J.C."/>
            <person name="Sakamoto Y."/>
            <person name="Steenwyk J.L."/>
            <person name="Rokas A."/>
            <person name="Carro J."/>
            <person name="Camarero S."/>
            <person name="Ferreira P."/>
            <person name="Molpeceres G."/>
            <person name="Ruiz-duenas F.J."/>
            <person name="Serrano A."/>
            <person name="Henrissat B."/>
            <person name="Drula E."/>
            <person name="Hughes K.W."/>
            <person name="Mata J.L."/>
            <person name="Ishikawa N.K."/>
            <person name="Vargas-Isla R."/>
            <person name="Ushijima S."/>
            <person name="Smith C.A."/>
            <person name="Ahrendt S."/>
            <person name="Andreopoulos W."/>
            <person name="He G."/>
            <person name="LaButti K."/>
            <person name="Lipzen A."/>
            <person name="Ng V."/>
            <person name="Riley R."/>
            <person name="Sandor L."/>
            <person name="Barry K."/>
            <person name="Martinez A.T."/>
            <person name="Xiao Y."/>
            <person name="Gibbons J.G."/>
            <person name="Terashima K."/>
            <person name="Hibbett D.S."/>
            <person name="Grigoriev I.V."/>
        </authorList>
    </citation>
    <scope>NUCLEOTIDE SEQUENCE</scope>
    <source>
        <strain evidence="2">ET3784</strain>
    </source>
</reference>
<evidence type="ECO:0000313" key="3">
    <source>
        <dbReference type="Proteomes" id="UP001176059"/>
    </source>
</evidence>
<feature type="region of interest" description="Disordered" evidence="1">
    <location>
        <begin position="1"/>
        <end position="51"/>
    </location>
</feature>
<dbReference type="AlphaFoldDB" id="A0AA38JUF1"/>
<keyword evidence="3" id="KW-1185">Reference proteome</keyword>
<feature type="compositionally biased region" description="Polar residues" evidence="1">
    <location>
        <begin position="1"/>
        <end position="15"/>
    </location>
</feature>
<name>A0AA38JUF1_9AGAR</name>
<reference evidence="2" key="2">
    <citation type="journal article" date="2023" name="Proc. Natl. Acad. Sci. U.S.A.">
        <title>A global phylogenomic analysis of the shiitake genus Lentinula.</title>
        <authorList>
            <person name="Sierra-Patev S."/>
            <person name="Min B."/>
            <person name="Naranjo-Ortiz M."/>
            <person name="Looney B."/>
            <person name="Konkel Z."/>
            <person name="Slot J.C."/>
            <person name="Sakamoto Y."/>
            <person name="Steenwyk J.L."/>
            <person name="Rokas A."/>
            <person name="Carro J."/>
            <person name="Camarero S."/>
            <person name="Ferreira P."/>
            <person name="Molpeceres G."/>
            <person name="Ruiz-Duenas F.J."/>
            <person name="Serrano A."/>
            <person name="Henrissat B."/>
            <person name="Drula E."/>
            <person name="Hughes K.W."/>
            <person name="Mata J.L."/>
            <person name="Ishikawa N.K."/>
            <person name="Vargas-Isla R."/>
            <person name="Ushijima S."/>
            <person name="Smith C.A."/>
            <person name="Donoghue J."/>
            <person name="Ahrendt S."/>
            <person name="Andreopoulos W."/>
            <person name="He G."/>
            <person name="LaButti K."/>
            <person name="Lipzen A."/>
            <person name="Ng V."/>
            <person name="Riley R."/>
            <person name="Sandor L."/>
            <person name="Barry K."/>
            <person name="Martinez A.T."/>
            <person name="Xiao Y."/>
            <person name="Gibbons J.G."/>
            <person name="Terashima K."/>
            <person name="Grigoriev I.V."/>
            <person name="Hibbett D."/>
        </authorList>
    </citation>
    <scope>NUCLEOTIDE SEQUENCE</scope>
    <source>
        <strain evidence="2">ET3784</strain>
    </source>
</reference>
<comment type="caution">
    <text evidence="2">The sequence shown here is derived from an EMBL/GenBank/DDBJ whole genome shotgun (WGS) entry which is preliminary data.</text>
</comment>
<gene>
    <name evidence="2" type="ORF">DFJ43DRAFT_276921</name>
</gene>
<accession>A0AA38JUF1</accession>
<evidence type="ECO:0000313" key="2">
    <source>
        <dbReference type="EMBL" id="KAJ3733073.1"/>
    </source>
</evidence>
<evidence type="ECO:0000256" key="1">
    <source>
        <dbReference type="SAM" id="MobiDB-lite"/>
    </source>
</evidence>
<sequence>MNPSMNTATTEQLRASTPPPPTSVQSPETPARSKTALSSTFRTDPKLQNKRNELVSGLPKMIGEMSVGEYFEHVLPPLPSGLEHRVGEVCHILNENGTYNTSAHRWTQFPQDPGAQSSHETQVFLPLANIFDAIVQAAQRLEPDLEPNFRLVVEGNATPFSEPGGDSRPDGFLKIRDKAVSQMAKNCEVLMKKEGWQDVPKPLEASHGTTNETRESPQPPTNTGQNPKRLPPPPIYGIALPRNSRR</sequence>